<protein>
    <submittedName>
        <fullName evidence="2">Uncharacterized protein</fullName>
    </submittedName>
</protein>
<dbReference type="AlphaFoldDB" id="A0A6J4UWZ1"/>
<accession>A0A6J4UWZ1</accession>
<feature type="region of interest" description="Disordered" evidence="1">
    <location>
        <begin position="12"/>
        <end position="49"/>
    </location>
</feature>
<organism evidence="2">
    <name type="scientific">uncultured Thermomicrobiales bacterium</name>
    <dbReference type="NCBI Taxonomy" id="1645740"/>
    <lineage>
        <taxon>Bacteria</taxon>
        <taxon>Pseudomonadati</taxon>
        <taxon>Thermomicrobiota</taxon>
        <taxon>Thermomicrobia</taxon>
        <taxon>Thermomicrobiales</taxon>
        <taxon>environmental samples</taxon>
    </lineage>
</organism>
<gene>
    <name evidence="2" type="ORF">AVDCRST_MAG73-3822</name>
</gene>
<proteinExistence type="predicted"/>
<evidence type="ECO:0000256" key="1">
    <source>
        <dbReference type="SAM" id="MobiDB-lite"/>
    </source>
</evidence>
<dbReference type="EMBL" id="CADCWE010000251">
    <property type="protein sequence ID" value="CAA9562249.1"/>
    <property type="molecule type" value="Genomic_DNA"/>
</dbReference>
<evidence type="ECO:0000313" key="2">
    <source>
        <dbReference type="EMBL" id="CAA9562249.1"/>
    </source>
</evidence>
<reference evidence="2" key="1">
    <citation type="submission" date="2020-02" db="EMBL/GenBank/DDBJ databases">
        <authorList>
            <person name="Meier V. D."/>
        </authorList>
    </citation>
    <scope>NUCLEOTIDE SEQUENCE</scope>
    <source>
        <strain evidence="2">AVDCRST_MAG73</strain>
    </source>
</reference>
<name>A0A6J4UWZ1_9BACT</name>
<sequence>MPSASAITAICTRGAKEATASRQSSAHSRSSHRRTPGNGSIPVAMIGWR</sequence>